<dbReference type="GO" id="GO:0016491">
    <property type="term" value="F:oxidoreductase activity"/>
    <property type="evidence" value="ECO:0007669"/>
    <property type="project" value="InterPro"/>
</dbReference>
<dbReference type="RefSeq" id="WP_132031008.1">
    <property type="nucleotide sequence ID" value="NZ_SMAI01000004.1"/>
</dbReference>
<evidence type="ECO:0000313" key="3">
    <source>
        <dbReference type="Proteomes" id="UP000294664"/>
    </source>
</evidence>
<sequence length="172" mass="18932">MSRPMPDTPAPALSLPLSGGGTWTLNDPKPEHFTMVVFYRGYHCPVCKSYLQALKAVLPKYRDAGFDVIAVSMDDAERAAKTVSEWDLDGLPVGYGLTRAQAEAWGLYLTQAIRDTESAVFSEPGLFWVRADGRLYMAAVANMPWARPDLEFLASKIPFVLQNGYPARGTVS</sequence>
<comment type="caution">
    <text evidence="2">The sequence shown here is derived from an EMBL/GenBank/DDBJ whole genome shotgun (WGS) entry which is preliminary data.</text>
</comment>
<evidence type="ECO:0000259" key="1">
    <source>
        <dbReference type="PROSITE" id="PS51352"/>
    </source>
</evidence>
<dbReference type="InterPro" id="IPR036249">
    <property type="entry name" value="Thioredoxin-like_sf"/>
</dbReference>
<dbReference type="SUPFAM" id="SSF52833">
    <property type="entry name" value="Thioredoxin-like"/>
    <property type="match status" value="1"/>
</dbReference>
<dbReference type="Proteomes" id="UP000294664">
    <property type="component" value="Unassembled WGS sequence"/>
</dbReference>
<feature type="domain" description="Thioredoxin" evidence="1">
    <location>
        <begin position="4"/>
        <end position="162"/>
    </location>
</feature>
<keyword evidence="3" id="KW-1185">Reference proteome</keyword>
<evidence type="ECO:0000313" key="2">
    <source>
        <dbReference type="EMBL" id="TCT05680.1"/>
    </source>
</evidence>
<dbReference type="InterPro" id="IPR013766">
    <property type="entry name" value="Thioredoxin_domain"/>
</dbReference>
<dbReference type="PROSITE" id="PS51352">
    <property type="entry name" value="THIOREDOXIN_2"/>
    <property type="match status" value="1"/>
</dbReference>
<accession>A0A4R3LYC6</accession>
<dbReference type="EMBL" id="SMAI01000004">
    <property type="protein sequence ID" value="TCT05680.1"/>
    <property type="molecule type" value="Genomic_DNA"/>
</dbReference>
<dbReference type="AlphaFoldDB" id="A0A4R3LYC6"/>
<dbReference type="Gene3D" id="3.40.30.10">
    <property type="entry name" value="Glutaredoxin"/>
    <property type="match status" value="1"/>
</dbReference>
<reference evidence="2 3" key="1">
    <citation type="submission" date="2019-03" db="EMBL/GenBank/DDBJ databases">
        <title>Genomic Encyclopedia of Type Strains, Phase IV (KMG-IV): sequencing the most valuable type-strain genomes for metagenomic binning, comparative biology and taxonomic classification.</title>
        <authorList>
            <person name="Goeker M."/>
        </authorList>
    </citation>
    <scope>NUCLEOTIDE SEQUENCE [LARGE SCALE GENOMIC DNA]</scope>
    <source>
        <strain evidence="2 3">DSM 9035</strain>
    </source>
</reference>
<protein>
    <submittedName>
        <fullName evidence="2">Peroxiredoxin</fullName>
    </submittedName>
</protein>
<dbReference type="InterPro" id="IPR000866">
    <property type="entry name" value="AhpC/TSA"/>
</dbReference>
<dbReference type="CDD" id="cd02970">
    <property type="entry name" value="PRX_like2"/>
    <property type="match status" value="1"/>
</dbReference>
<gene>
    <name evidence="2" type="ORF">EDC64_104238</name>
</gene>
<organism evidence="2 3">
    <name type="scientific">Aquabacter spiritensis</name>
    <dbReference type="NCBI Taxonomy" id="933073"/>
    <lineage>
        <taxon>Bacteria</taxon>
        <taxon>Pseudomonadati</taxon>
        <taxon>Pseudomonadota</taxon>
        <taxon>Alphaproteobacteria</taxon>
        <taxon>Hyphomicrobiales</taxon>
        <taxon>Xanthobacteraceae</taxon>
        <taxon>Aquabacter</taxon>
    </lineage>
</organism>
<name>A0A4R3LYC6_9HYPH</name>
<dbReference type="GO" id="GO:0016209">
    <property type="term" value="F:antioxidant activity"/>
    <property type="evidence" value="ECO:0007669"/>
    <property type="project" value="InterPro"/>
</dbReference>
<dbReference type="Pfam" id="PF00578">
    <property type="entry name" value="AhpC-TSA"/>
    <property type="match status" value="1"/>
</dbReference>
<dbReference type="OrthoDB" id="9809746at2"/>
<proteinExistence type="predicted"/>